<dbReference type="Proteomes" id="UP000655830">
    <property type="component" value="Unassembled WGS sequence"/>
</dbReference>
<dbReference type="GO" id="GO:0008967">
    <property type="term" value="F:phosphoglycolate phosphatase activity"/>
    <property type="evidence" value="ECO:0007669"/>
    <property type="project" value="TreeGrafter"/>
</dbReference>
<dbReference type="Pfam" id="PF00702">
    <property type="entry name" value="Hydrolase"/>
    <property type="match status" value="1"/>
</dbReference>
<dbReference type="PANTHER" id="PTHR43434">
    <property type="entry name" value="PHOSPHOGLYCOLATE PHOSPHATASE"/>
    <property type="match status" value="1"/>
</dbReference>
<sequence>MEKGKHIKGILFDKDGTLLDFEETWRPVWNMTEEQLGIILQISEKEMREIRERLGILEDGFTSDSIYVAGTLLDYAQIISRVSQKELSTVLEVLNAVYKDFVESKRLHIVPIGNPKEIMTYLKQKGYKLGIVTADNLLNTEYFVKETGLESLIDFIASDDGYYQMKPHPHMLEAFCMQMGLERHEVAVVGDTLKDMKFGKHNQMGQSIYVTSSYPNAEAMKLADHVIKHVGDLIDLF</sequence>
<keyword evidence="1" id="KW-0378">Hydrolase</keyword>
<accession>A0A926EJL0</accession>
<dbReference type="InterPro" id="IPR050155">
    <property type="entry name" value="HAD-like_hydrolase_sf"/>
</dbReference>
<dbReference type="Gene3D" id="1.10.150.240">
    <property type="entry name" value="Putative phosphatase, domain 2"/>
    <property type="match status" value="1"/>
</dbReference>
<dbReference type="EMBL" id="JACRSY010000013">
    <property type="protein sequence ID" value="MBC8579735.1"/>
    <property type="molecule type" value="Genomic_DNA"/>
</dbReference>
<proteinExistence type="predicted"/>
<dbReference type="PANTHER" id="PTHR43434:SF1">
    <property type="entry name" value="PHOSPHOGLYCOLATE PHOSPHATASE"/>
    <property type="match status" value="1"/>
</dbReference>
<dbReference type="SFLD" id="SFLDG01129">
    <property type="entry name" value="C1.5:_HAD__Beta-PGM__Phosphata"/>
    <property type="match status" value="1"/>
</dbReference>
<dbReference type="InterPro" id="IPR006439">
    <property type="entry name" value="HAD-SF_hydro_IA"/>
</dbReference>
<dbReference type="PRINTS" id="PR00413">
    <property type="entry name" value="HADHALOGNASE"/>
</dbReference>
<organism evidence="1 2">
    <name type="scientific">Zhenhengia yiwuensis</name>
    <dbReference type="NCBI Taxonomy" id="2763666"/>
    <lineage>
        <taxon>Bacteria</taxon>
        <taxon>Bacillati</taxon>
        <taxon>Bacillota</taxon>
        <taxon>Clostridia</taxon>
        <taxon>Lachnospirales</taxon>
        <taxon>Lachnospiraceae</taxon>
        <taxon>Zhenhengia</taxon>
    </lineage>
</organism>
<dbReference type="RefSeq" id="WP_249332688.1">
    <property type="nucleotide sequence ID" value="NZ_JACRSY010000013.1"/>
</dbReference>
<dbReference type="InterPro" id="IPR023214">
    <property type="entry name" value="HAD_sf"/>
</dbReference>
<dbReference type="Gene3D" id="3.40.50.1000">
    <property type="entry name" value="HAD superfamily/HAD-like"/>
    <property type="match status" value="1"/>
</dbReference>
<dbReference type="SFLD" id="SFLDS00003">
    <property type="entry name" value="Haloacid_Dehalogenase"/>
    <property type="match status" value="1"/>
</dbReference>
<evidence type="ECO:0000313" key="1">
    <source>
        <dbReference type="EMBL" id="MBC8579735.1"/>
    </source>
</evidence>
<dbReference type="AlphaFoldDB" id="A0A926EJL0"/>
<comment type="caution">
    <text evidence="1">The sequence shown here is derived from an EMBL/GenBank/DDBJ whole genome shotgun (WGS) entry which is preliminary data.</text>
</comment>
<reference evidence="1" key="1">
    <citation type="submission" date="2020-08" db="EMBL/GenBank/DDBJ databases">
        <title>Genome public.</title>
        <authorList>
            <person name="Liu C."/>
            <person name="Sun Q."/>
        </authorList>
    </citation>
    <scope>NUCLEOTIDE SEQUENCE</scope>
    <source>
        <strain evidence="1">NSJ-12</strain>
    </source>
</reference>
<dbReference type="SUPFAM" id="SSF56784">
    <property type="entry name" value="HAD-like"/>
    <property type="match status" value="1"/>
</dbReference>
<dbReference type="InterPro" id="IPR036412">
    <property type="entry name" value="HAD-like_sf"/>
</dbReference>
<keyword evidence="2" id="KW-1185">Reference proteome</keyword>
<gene>
    <name evidence="1" type="ORF">H8718_09350</name>
</gene>
<dbReference type="NCBIfam" id="TIGR01549">
    <property type="entry name" value="HAD-SF-IA-v1"/>
    <property type="match status" value="1"/>
</dbReference>
<name>A0A926EJL0_9FIRM</name>
<evidence type="ECO:0000313" key="2">
    <source>
        <dbReference type="Proteomes" id="UP000655830"/>
    </source>
</evidence>
<dbReference type="GO" id="GO:0006281">
    <property type="term" value="P:DNA repair"/>
    <property type="evidence" value="ECO:0007669"/>
    <property type="project" value="TreeGrafter"/>
</dbReference>
<protein>
    <submittedName>
        <fullName evidence="1">HAD family hydrolase</fullName>
    </submittedName>
</protein>
<dbReference type="InterPro" id="IPR023198">
    <property type="entry name" value="PGP-like_dom2"/>
</dbReference>
<dbReference type="GO" id="GO:0005829">
    <property type="term" value="C:cytosol"/>
    <property type="evidence" value="ECO:0007669"/>
    <property type="project" value="TreeGrafter"/>
</dbReference>